<feature type="coiled-coil region" evidence="14">
    <location>
        <begin position="353"/>
        <end position="416"/>
    </location>
</feature>
<dbReference type="InterPro" id="IPR003594">
    <property type="entry name" value="HATPase_dom"/>
</dbReference>
<protein>
    <recommendedName>
        <fullName evidence="3">histidine kinase</fullName>
        <ecNumber evidence="3">2.7.13.3</ecNumber>
    </recommendedName>
</protein>
<keyword evidence="7 15" id="KW-0812">Transmembrane</keyword>
<evidence type="ECO:0000256" key="8">
    <source>
        <dbReference type="ARBA" id="ARBA00022741"/>
    </source>
</evidence>
<dbReference type="PANTHER" id="PTHR24421">
    <property type="entry name" value="NITRATE/NITRITE SENSOR PROTEIN NARX-RELATED"/>
    <property type="match status" value="1"/>
</dbReference>
<keyword evidence="19" id="KW-1185">Reference proteome</keyword>
<accession>A0A2U3QFU6</accession>
<keyword evidence="6" id="KW-0808">Transferase</keyword>
<keyword evidence="13 15" id="KW-0472">Membrane</keyword>
<dbReference type="GO" id="GO:0005524">
    <property type="term" value="F:ATP binding"/>
    <property type="evidence" value="ECO:0007669"/>
    <property type="project" value="UniProtKB-KW"/>
</dbReference>
<dbReference type="Pfam" id="PF02743">
    <property type="entry name" value="dCache_1"/>
    <property type="match status" value="1"/>
</dbReference>
<dbReference type="InterPro" id="IPR005467">
    <property type="entry name" value="His_kinase_dom"/>
</dbReference>
<dbReference type="SMART" id="SM00304">
    <property type="entry name" value="HAMP"/>
    <property type="match status" value="1"/>
</dbReference>
<evidence type="ECO:0000259" key="17">
    <source>
        <dbReference type="PROSITE" id="PS50885"/>
    </source>
</evidence>
<keyword evidence="10" id="KW-0067">ATP-binding</keyword>
<dbReference type="Gene3D" id="3.30.450.20">
    <property type="entry name" value="PAS domain"/>
    <property type="match status" value="1"/>
</dbReference>
<feature type="transmembrane region" description="Helical" evidence="15">
    <location>
        <begin position="289"/>
        <end position="307"/>
    </location>
</feature>
<dbReference type="EC" id="2.7.13.3" evidence="3"/>
<feature type="domain" description="Histidine kinase" evidence="16">
    <location>
        <begin position="518"/>
        <end position="614"/>
    </location>
</feature>
<dbReference type="GO" id="GO:0005886">
    <property type="term" value="C:plasma membrane"/>
    <property type="evidence" value="ECO:0007669"/>
    <property type="project" value="UniProtKB-SubCell"/>
</dbReference>
<evidence type="ECO:0000256" key="6">
    <source>
        <dbReference type="ARBA" id="ARBA00022679"/>
    </source>
</evidence>
<dbReference type="EMBL" id="OUUY01000064">
    <property type="protein sequence ID" value="SPQ00286.1"/>
    <property type="molecule type" value="Genomic_DNA"/>
</dbReference>
<dbReference type="AlphaFoldDB" id="A0A2U3QFU6"/>
<keyword evidence="14" id="KW-0175">Coiled coil</keyword>
<dbReference type="GO" id="GO:0046983">
    <property type="term" value="F:protein dimerization activity"/>
    <property type="evidence" value="ECO:0007669"/>
    <property type="project" value="InterPro"/>
</dbReference>
<reference evidence="19" key="1">
    <citation type="submission" date="2018-03" db="EMBL/GenBank/DDBJ databases">
        <authorList>
            <person name="Zecchin S."/>
        </authorList>
    </citation>
    <scope>NUCLEOTIDE SEQUENCE [LARGE SCALE GENOMIC DNA]</scope>
</reference>
<evidence type="ECO:0000313" key="19">
    <source>
        <dbReference type="Proteomes" id="UP000245125"/>
    </source>
</evidence>
<evidence type="ECO:0000256" key="10">
    <source>
        <dbReference type="ARBA" id="ARBA00022840"/>
    </source>
</evidence>
<dbReference type="OrthoDB" id="9811306at2"/>
<comment type="subcellular location">
    <subcellularLocation>
        <location evidence="2">Cell membrane</location>
        <topology evidence="2">Multi-pass membrane protein</topology>
    </subcellularLocation>
</comment>
<gene>
    <name evidence="18" type="ORF">NBG4_20092</name>
</gene>
<dbReference type="Pfam" id="PF02518">
    <property type="entry name" value="HATPase_c"/>
    <property type="match status" value="1"/>
</dbReference>
<evidence type="ECO:0000256" key="4">
    <source>
        <dbReference type="ARBA" id="ARBA00022475"/>
    </source>
</evidence>
<dbReference type="Gene3D" id="1.20.5.1930">
    <property type="match status" value="1"/>
</dbReference>
<dbReference type="SMART" id="SM00387">
    <property type="entry name" value="HATPase_c"/>
    <property type="match status" value="1"/>
</dbReference>
<evidence type="ECO:0000256" key="9">
    <source>
        <dbReference type="ARBA" id="ARBA00022777"/>
    </source>
</evidence>
<name>A0A2U3QFU6_9BACT</name>
<dbReference type="PANTHER" id="PTHR24421:SF10">
    <property type="entry name" value="NITRATE_NITRITE SENSOR PROTEIN NARQ"/>
    <property type="match status" value="1"/>
</dbReference>
<evidence type="ECO:0000256" key="12">
    <source>
        <dbReference type="ARBA" id="ARBA00023012"/>
    </source>
</evidence>
<evidence type="ECO:0000256" key="14">
    <source>
        <dbReference type="SAM" id="Coils"/>
    </source>
</evidence>
<keyword evidence="5" id="KW-0597">Phosphoprotein</keyword>
<dbReference type="CDD" id="cd18773">
    <property type="entry name" value="PDC1_HK_sensor"/>
    <property type="match status" value="1"/>
</dbReference>
<keyword evidence="9 18" id="KW-0418">Kinase</keyword>
<keyword evidence="12" id="KW-0902">Two-component regulatory system</keyword>
<evidence type="ECO:0000256" key="5">
    <source>
        <dbReference type="ARBA" id="ARBA00022553"/>
    </source>
</evidence>
<dbReference type="InterPro" id="IPR003660">
    <property type="entry name" value="HAMP_dom"/>
</dbReference>
<proteinExistence type="predicted"/>
<dbReference type="CDD" id="cd06225">
    <property type="entry name" value="HAMP"/>
    <property type="match status" value="1"/>
</dbReference>
<feature type="transmembrane region" description="Helical" evidence="15">
    <location>
        <begin position="6"/>
        <end position="28"/>
    </location>
</feature>
<evidence type="ECO:0000256" key="3">
    <source>
        <dbReference type="ARBA" id="ARBA00012438"/>
    </source>
</evidence>
<dbReference type="InterPro" id="IPR029151">
    <property type="entry name" value="Sensor-like_sf"/>
</dbReference>
<evidence type="ECO:0000256" key="15">
    <source>
        <dbReference type="SAM" id="Phobius"/>
    </source>
</evidence>
<dbReference type="Pfam" id="PF00672">
    <property type="entry name" value="HAMP"/>
    <property type="match status" value="1"/>
</dbReference>
<evidence type="ECO:0000256" key="7">
    <source>
        <dbReference type="ARBA" id="ARBA00022692"/>
    </source>
</evidence>
<dbReference type="Proteomes" id="UP000245125">
    <property type="component" value="Unassembled WGS sequence"/>
</dbReference>
<evidence type="ECO:0000256" key="1">
    <source>
        <dbReference type="ARBA" id="ARBA00000085"/>
    </source>
</evidence>
<organism evidence="18 19">
    <name type="scientific">Candidatus Sulfobium mesophilum</name>
    <dbReference type="NCBI Taxonomy" id="2016548"/>
    <lineage>
        <taxon>Bacteria</taxon>
        <taxon>Pseudomonadati</taxon>
        <taxon>Nitrospirota</taxon>
        <taxon>Nitrospiria</taxon>
        <taxon>Nitrospirales</taxon>
        <taxon>Nitrospiraceae</taxon>
        <taxon>Candidatus Sulfobium</taxon>
    </lineage>
</organism>
<comment type="catalytic activity">
    <reaction evidence="1">
        <text>ATP + protein L-histidine = ADP + protein N-phospho-L-histidine.</text>
        <dbReference type="EC" id="2.7.13.3"/>
    </reaction>
</comment>
<dbReference type="Pfam" id="PF07730">
    <property type="entry name" value="HisKA_3"/>
    <property type="match status" value="1"/>
</dbReference>
<sequence>MQKKIIVSTLLSVIVILLGLGIISNLSINDSIGHSLTERTDLAAILASYTDYRLQNNLTRLYDISLSGSIDLNDDDWEPEDNALKTAYQYSIFTDGIFLLDLKGNVVRSYPLGQQKRNLMGNPYVRRTIEENRAVISNIYTEEGTNKRVIYVLVPLTDKNGWKIGAVGGEINPTNYIMTNLIRSIPTRGDTIIELVDSFGVVIASNNPVRVFACSDRNKILGNLINSKQKSVMKCHRCHEGEGGATGTERGKTIDMLAFAPLSEAPWGISVRESEKMVFAPSSQLRKKFLILGLISIGSALVFSLGISRSIVTPIRSLTMATKKIAGGILKEPVRVVSRDEIGALGMSFETMRVKLSESLDKIQKYNTELEERVFERTMELQQSRKRLSILLHEVIRAQEEERKRIARELHDETSQSIAALGMSIEIAAIALKENALTPETIYELRAKVTQLLEGISRLIHDLRPPVLDDLGLESGVRWLLERHLSVKGIKYQLNASEEFQKLISSEETILDDKTVFRLFRIIQEAIINVSKHAQASNVAVSLLFDGQGVKVHIKDNGIGFDVQTVFEEADSGTVSGFGLIGLKERAALLEGTVDIRSIPGEGTEITIIIPLSSLEVQDV</sequence>
<dbReference type="SUPFAM" id="SSF103190">
    <property type="entry name" value="Sensory domain-like"/>
    <property type="match status" value="1"/>
</dbReference>
<dbReference type="SUPFAM" id="SSF158472">
    <property type="entry name" value="HAMP domain-like"/>
    <property type="match status" value="1"/>
</dbReference>
<dbReference type="InterPro" id="IPR011712">
    <property type="entry name" value="Sig_transdc_His_kin_sub3_dim/P"/>
</dbReference>
<evidence type="ECO:0000256" key="11">
    <source>
        <dbReference type="ARBA" id="ARBA00022989"/>
    </source>
</evidence>
<keyword evidence="11 15" id="KW-1133">Transmembrane helix</keyword>
<dbReference type="PROSITE" id="PS50885">
    <property type="entry name" value="HAMP"/>
    <property type="match status" value="1"/>
</dbReference>
<evidence type="ECO:0000259" key="16">
    <source>
        <dbReference type="PROSITE" id="PS50109"/>
    </source>
</evidence>
<dbReference type="CDD" id="cd16917">
    <property type="entry name" value="HATPase_UhpB-NarQ-NarX-like"/>
    <property type="match status" value="1"/>
</dbReference>
<evidence type="ECO:0000256" key="2">
    <source>
        <dbReference type="ARBA" id="ARBA00004651"/>
    </source>
</evidence>
<keyword evidence="8" id="KW-0547">Nucleotide-binding</keyword>
<dbReference type="Gene3D" id="6.10.340.10">
    <property type="match status" value="1"/>
</dbReference>
<dbReference type="GO" id="GO:0000155">
    <property type="term" value="F:phosphorelay sensor kinase activity"/>
    <property type="evidence" value="ECO:0007669"/>
    <property type="project" value="InterPro"/>
</dbReference>
<dbReference type="InterPro" id="IPR033479">
    <property type="entry name" value="dCache_1"/>
</dbReference>
<dbReference type="SUPFAM" id="SSF55874">
    <property type="entry name" value="ATPase domain of HSP90 chaperone/DNA topoisomerase II/histidine kinase"/>
    <property type="match status" value="1"/>
</dbReference>
<dbReference type="InterPro" id="IPR050482">
    <property type="entry name" value="Sensor_HK_TwoCompSys"/>
</dbReference>
<dbReference type="PROSITE" id="PS50109">
    <property type="entry name" value="HIS_KIN"/>
    <property type="match status" value="1"/>
</dbReference>
<dbReference type="InterPro" id="IPR036890">
    <property type="entry name" value="HATPase_C_sf"/>
</dbReference>
<evidence type="ECO:0000313" key="18">
    <source>
        <dbReference type="EMBL" id="SPQ00286.1"/>
    </source>
</evidence>
<keyword evidence="4" id="KW-1003">Cell membrane</keyword>
<dbReference type="Gene3D" id="3.30.565.10">
    <property type="entry name" value="Histidine kinase-like ATPase, C-terminal domain"/>
    <property type="match status" value="1"/>
</dbReference>
<evidence type="ECO:0000256" key="13">
    <source>
        <dbReference type="ARBA" id="ARBA00023136"/>
    </source>
</evidence>
<feature type="domain" description="HAMP" evidence="17">
    <location>
        <begin position="309"/>
        <end position="361"/>
    </location>
</feature>